<dbReference type="PANTHER" id="PTHR43656:SF2">
    <property type="entry name" value="BINDING OXIDOREDUCTASE, PUTATIVE (AFU_ORTHOLOGUE AFUA_2G08260)-RELATED"/>
    <property type="match status" value="1"/>
</dbReference>
<dbReference type="EMBL" id="BARS01017408">
    <property type="protein sequence ID" value="GAF97503.1"/>
    <property type="molecule type" value="Genomic_DNA"/>
</dbReference>
<comment type="caution">
    <text evidence="4">The sequence shown here is derived from an EMBL/GenBank/DDBJ whole genome shotgun (WGS) entry which is preliminary data.</text>
</comment>
<dbReference type="SUPFAM" id="SSF51395">
    <property type="entry name" value="FMN-linked oxidoreductases"/>
    <property type="match status" value="1"/>
</dbReference>
<feature type="non-terminal residue" evidence="4">
    <location>
        <position position="1"/>
    </location>
</feature>
<name>X0TVB0_9ZZZZ</name>
<dbReference type="Pfam" id="PF00724">
    <property type="entry name" value="Oxidored_FMN"/>
    <property type="match status" value="1"/>
</dbReference>
<dbReference type="PANTHER" id="PTHR43656">
    <property type="entry name" value="BINDING OXIDOREDUCTASE, PUTATIVE (AFU_ORTHOLOGUE AFUA_2G08260)-RELATED"/>
    <property type="match status" value="1"/>
</dbReference>
<evidence type="ECO:0000256" key="2">
    <source>
        <dbReference type="ARBA" id="ARBA00023002"/>
    </source>
</evidence>
<dbReference type="InterPro" id="IPR013785">
    <property type="entry name" value="Aldolase_TIM"/>
</dbReference>
<feature type="non-terminal residue" evidence="4">
    <location>
        <position position="278"/>
    </location>
</feature>
<evidence type="ECO:0000313" key="4">
    <source>
        <dbReference type="EMBL" id="GAF97503.1"/>
    </source>
</evidence>
<accession>X0TVB0</accession>
<organism evidence="4">
    <name type="scientific">marine sediment metagenome</name>
    <dbReference type="NCBI Taxonomy" id="412755"/>
    <lineage>
        <taxon>unclassified sequences</taxon>
        <taxon>metagenomes</taxon>
        <taxon>ecological metagenomes</taxon>
    </lineage>
</organism>
<dbReference type="CDD" id="cd02803">
    <property type="entry name" value="OYE_like_FMN_family"/>
    <property type="match status" value="1"/>
</dbReference>
<proteinExistence type="predicted"/>
<evidence type="ECO:0000259" key="3">
    <source>
        <dbReference type="Pfam" id="PF00724"/>
    </source>
</evidence>
<gene>
    <name evidence="4" type="ORF">S01H1_28478</name>
</gene>
<protein>
    <recommendedName>
        <fullName evidence="3">NADH:flavin oxidoreductase/NADH oxidase N-terminal domain-containing protein</fullName>
    </recommendedName>
</protein>
<dbReference type="GO" id="GO:0010181">
    <property type="term" value="F:FMN binding"/>
    <property type="evidence" value="ECO:0007669"/>
    <property type="project" value="InterPro"/>
</dbReference>
<keyword evidence="2" id="KW-0560">Oxidoreductase</keyword>
<keyword evidence="1" id="KW-0285">Flavoprotein</keyword>
<dbReference type="InterPro" id="IPR001155">
    <property type="entry name" value="OxRdtase_FMN_N"/>
</dbReference>
<dbReference type="Gene3D" id="3.20.20.70">
    <property type="entry name" value="Aldolase class I"/>
    <property type="match status" value="1"/>
</dbReference>
<reference evidence="4" key="1">
    <citation type="journal article" date="2014" name="Front. Microbiol.">
        <title>High frequency of phylogenetically diverse reductive dehalogenase-homologous genes in deep subseafloor sedimentary metagenomes.</title>
        <authorList>
            <person name="Kawai M."/>
            <person name="Futagami T."/>
            <person name="Toyoda A."/>
            <person name="Takaki Y."/>
            <person name="Nishi S."/>
            <person name="Hori S."/>
            <person name="Arai W."/>
            <person name="Tsubouchi T."/>
            <person name="Morono Y."/>
            <person name="Uchiyama I."/>
            <person name="Ito T."/>
            <person name="Fujiyama A."/>
            <person name="Inagaki F."/>
            <person name="Takami H."/>
        </authorList>
    </citation>
    <scope>NUCLEOTIDE SEQUENCE</scope>
    <source>
        <strain evidence="4">Expedition CK06-06</strain>
    </source>
</reference>
<dbReference type="AlphaFoldDB" id="X0TVB0"/>
<evidence type="ECO:0000256" key="1">
    <source>
        <dbReference type="ARBA" id="ARBA00022630"/>
    </source>
</evidence>
<dbReference type="InterPro" id="IPR051799">
    <property type="entry name" value="NADH_flavin_oxidoreductase"/>
</dbReference>
<dbReference type="GO" id="GO:0016491">
    <property type="term" value="F:oxidoreductase activity"/>
    <property type="evidence" value="ECO:0007669"/>
    <property type="project" value="UniProtKB-KW"/>
</dbReference>
<sequence length="278" mass="29928">GGLIAAAAGCTGRKQVSSEYSGLESKVFEPIKIGNITIPNRIVFPPIGTGYADGGFVTQRLIDFHKCVAEGGAGLTIVGTTSVRKDVKIVPNLPMLDDDRYIEGFRQLFETIKQNGSIACIQLFHGGRQMPSKFIGVQPVAPSAIPCPVINETPRELSINEIEELVGCFAEAAYRAKTAGADMIELHGAHGYLICGFLSPFSNKRTDKYGGSIENRTRFIREILEETRKKVGGNYPICCRISADEFVDGGLTIEESKDIAQILVDSSVDVISVSAGVV</sequence>
<feature type="domain" description="NADH:flavin oxidoreductase/NADH oxidase N-terminal" evidence="3">
    <location>
        <begin position="26"/>
        <end position="271"/>
    </location>
</feature>